<accession>A0ABC9D0F1</accession>
<dbReference type="SUPFAM" id="SSF100920">
    <property type="entry name" value="Heat shock protein 70kD (HSP70), peptide-binding domain"/>
    <property type="match status" value="1"/>
</dbReference>
<dbReference type="GO" id="GO:0005524">
    <property type="term" value="F:ATP binding"/>
    <property type="evidence" value="ECO:0007669"/>
    <property type="project" value="UniProtKB-KW"/>
</dbReference>
<protein>
    <submittedName>
        <fullName evidence="7">Uncharacterized protein</fullName>
    </submittedName>
</protein>
<evidence type="ECO:0000256" key="5">
    <source>
        <dbReference type="SAM" id="MobiDB-lite"/>
    </source>
</evidence>
<evidence type="ECO:0000256" key="3">
    <source>
        <dbReference type="ARBA" id="ARBA00022840"/>
    </source>
</evidence>
<evidence type="ECO:0000313" key="7">
    <source>
        <dbReference type="EMBL" id="CAL5029219.1"/>
    </source>
</evidence>
<dbReference type="InterPro" id="IPR029048">
    <property type="entry name" value="HSP70_C_sf"/>
</dbReference>
<reference evidence="7 8" key="2">
    <citation type="submission" date="2024-10" db="EMBL/GenBank/DDBJ databases">
        <authorList>
            <person name="Ryan C."/>
        </authorList>
    </citation>
    <scope>NUCLEOTIDE SEQUENCE [LARGE SCALE GENOMIC DNA]</scope>
</reference>
<name>A0ABC9D0F1_9POAL</name>
<evidence type="ECO:0000256" key="1">
    <source>
        <dbReference type="ARBA" id="ARBA00022741"/>
    </source>
</evidence>
<dbReference type="PANTHER" id="PTHR19375">
    <property type="entry name" value="HEAT SHOCK PROTEIN 70KDA"/>
    <property type="match status" value="1"/>
</dbReference>
<dbReference type="PROSITE" id="PS00329">
    <property type="entry name" value="HSP70_2"/>
    <property type="match status" value="1"/>
</dbReference>
<dbReference type="PROSITE" id="PS01036">
    <property type="entry name" value="HSP70_3"/>
    <property type="match status" value="1"/>
</dbReference>
<dbReference type="PROSITE" id="PS00297">
    <property type="entry name" value="HSP70_1"/>
    <property type="match status" value="1"/>
</dbReference>
<dbReference type="Gene3D" id="2.60.34.10">
    <property type="entry name" value="Substrate Binding Domain Of DNAk, Chain A, domain 1"/>
    <property type="match status" value="1"/>
</dbReference>
<keyword evidence="8" id="KW-1185">Reference proteome</keyword>
<dbReference type="Proteomes" id="UP001497457">
    <property type="component" value="Chromosome 31b"/>
</dbReference>
<keyword evidence="1 4" id="KW-0547">Nucleotide-binding</keyword>
<dbReference type="InterPro" id="IPR018181">
    <property type="entry name" value="Heat_shock_70_CS"/>
</dbReference>
<evidence type="ECO:0000313" key="8">
    <source>
        <dbReference type="Proteomes" id="UP001497457"/>
    </source>
</evidence>
<proteinExistence type="inferred from homology"/>
<feature type="region of interest" description="Disordered" evidence="5">
    <location>
        <begin position="527"/>
        <end position="547"/>
    </location>
</feature>
<dbReference type="FunFam" id="3.30.30.30:FF:000001">
    <property type="entry name" value="heat shock 70 kDa protein-like"/>
    <property type="match status" value="1"/>
</dbReference>
<organism evidence="7 8">
    <name type="scientific">Urochloa decumbens</name>
    <dbReference type="NCBI Taxonomy" id="240449"/>
    <lineage>
        <taxon>Eukaryota</taxon>
        <taxon>Viridiplantae</taxon>
        <taxon>Streptophyta</taxon>
        <taxon>Embryophyta</taxon>
        <taxon>Tracheophyta</taxon>
        <taxon>Spermatophyta</taxon>
        <taxon>Magnoliopsida</taxon>
        <taxon>Liliopsida</taxon>
        <taxon>Poales</taxon>
        <taxon>Poaceae</taxon>
        <taxon>PACMAD clade</taxon>
        <taxon>Panicoideae</taxon>
        <taxon>Panicodae</taxon>
        <taxon>Paniceae</taxon>
        <taxon>Melinidinae</taxon>
        <taxon>Urochloa</taxon>
    </lineage>
</organism>
<dbReference type="FunFam" id="2.60.34.10:FF:000014">
    <property type="entry name" value="Chaperone protein DnaK HSP70"/>
    <property type="match status" value="1"/>
</dbReference>
<evidence type="ECO:0000256" key="6">
    <source>
        <dbReference type="SAM" id="SignalP"/>
    </source>
</evidence>
<dbReference type="Gene3D" id="1.20.1270.10">
    <property type="match status" value="1"/>
</dbReference>
<evidence type="ECO:0000256" key="4">
    <source>
        <dbReference type="RuleBase" id="RU003322"/>
    </source>
</evidence>
<dbReference type="PRINTS" id="PR00301">
    <property type="entry name" value="HEATSHOCK70"/>
</dbReference>
<dbReference type="AlphaFoldDB" id="A0ABC9D0F1"/>
<feature type="chain" id="PRO_5044819169" evidence="6">
    <location>
        <begin position="25"/>
        <end position="663"/>
    </location>
</feature>
<dbReference type="InterPro" id="IPR043129">
    <property type="entry name" value="ATPase_NBD"/>
</dbReference>
<dbReference type="InterPro" id="IPR029047">
    <property type="entry name" value="HSP70_peptide-bd_sf"/>
</dbReference>
<keyword evidence="3 4" id="KW-0067">ATP-binding</keyword>
<dbReference type="CDD" id="cd10241">
    <property type="entry name" value="ASKHA_NBD_HSP70_BiP"/>
    <property type="match status" value="1"/>
</dbReference>
<dbReference type="Gene3D" id="3.30.420.40">
    <property type="match status" value="2"/>
</dbReference>
<dbReference type="NCBIfam" id="NF001413">
    <property type="entry name" value="PRK00290.1"/>
    <property type="match status" value="1"/>
</dbReference>
<feature type="compositionally biased region" description="Polar residues" evidence="5">
    <location>
        <begin position="527"/>
        <end position="541"/>
    </location>
</feature>
<feature type="region of interest" description="Disordered" evidence="5">
    <location>
        <begin position="644"/>
        <end position="663"/>
    </location>
</feature>
<dbReference type="SUPFAM" id="SSF100934">
    <property type="entry name" value="Heat shock protein 70kD (HSP70), C-terminal subdomain"/>
    <property type="match status" value="1"/>
</dbReference>
<dbReference type="InterPro" id="IPR013126">
    <property type="entry name" value="Hsp_70_fam"/>
</dbReference>
<comment type="similarity">
    <text evidence="4">Belongs to the heat shock protein 70 family.</text>
</comment>
<keyword evidence="6" id="KW-0732">Signal</keyword>
<keyword evidence="2" id="KW-0256">Endoplasmic reticulum</keyword>
<dbReference type="Gene3D" id="3.90.640.10">
    <property type="entry name" value="Actin, Chain A, domain 4"/>
    <property type="match status" value="1"/>
</dbReference>
<reference evidence="8" key="1">
    <citation type="submission" date="2024-06" db="EMBL/GenBank/DDBJ databases">
        <authorList>
            <person name="Ryan C."/>
        </authorList>
    </citation>
    <scope>NUCLEOTIDE SEQUENCE [LARGE SCALE GENOMIC DNA]</scope>
</reference>
<dbReference type="Pfam" id="PF00012">
    <property type="entry name" value="HSP70"/>
    <property type="match status" value="1"/>
</dbReference>
<feature type="signal peptide" evidence="6">
    <location>
        <begin position="1"/>
        <end position="24"/>
    </location>
</feature>
<dbReference type="FunFam" id="3.90.640.10:FF:000002">
    <property type="entry name" value="Heat shock 70 kDa"/>
    <property type="match status" value="1"/>
</dbReference>
<dbReference type="EMBL" id="OZ075141">
    <property type="protein sequence ID" value="CAL5029219.1"/>
    <property type="molecule type" value="Genomic_DNA"/>
</dbReference>
<dbReference type="FunFam" id="3.30.420.40:FF:000026">
    <property type="entry name" value="Heat shock protein 70"/>
    <property type="match status" value="1"/>
</dbReference>
<gene>
    <name evidence="7" type="ORF">URODEC1_LOCUS80245</name>
</gene>
<dbReference type="SUPFAM" id="SSF53067">
    <property type="entry name" value="Actin-like ATPase domain"/>
    <property type="match status" value="2"/>
</dbReference>
<sequence>MSRATTSWLMLAALLVAAAAAAGAAEASKKKPVVIGIDLGTTYSCVGVYRNGRVEIIANEQGNRITPSWVAFTDSGERLVGEAAKNQAASNPGRTVYDAKRLIGRRYDDAEVQHDMRLLPYKIASKHGKPHVEVPPANNGDDDVTMRVLSPEEISAMVLAKMKSTAEAFLGVEVRDAVITVPAYFNDAQRQATKDAGAIAGLNVRRILAEPTAAAIAYGLDTKPSDMERNVLVFDLGGGTLDVSVLTIDGGVFEVRATSGDTHLGGEDFDHRLMDHFIGLVRRRHGRDIAGDARALGRLRRECERAKRALSTQHQVRVHVDSIADGIDLSETLTRAKFEEINGDLFRKTMAPVKKAMADAGLAKADIHDVVLVGGSTRIPKVRQLLKDYFDGKEPSTGINPDEAVAYGAAVQGSILSGEADANTKDVVVLDVTPLTLGIETAGGVMTSLIPRNTVVPTKKTQVFTTYQDRQTTVSIRVFQGERSMTKDNKLLANFDLAGIAAAPRGKPEIEVTFEVDVDGILHVQASDKSSGNSEKITITSDDSRLSQDEMDRMVREAEEFAEEDKKAKERVGARNQLEAYVYSVKSTVGGELGDRMGGGDKERVEEAAREVNEWLDGNPDADKEDYVDKLKELEHVCNPVFSRAYHQSSDDGAQDGTDHDEL</sequence>
<dbReference type="InterPro" id="IPR042050">
    <property type="entry name" value="BIP_NBD"/>
</dbReference>
<evidence type="ECO:0000256" key="2">
    <source>
        <dbReference type="ARBA" id="ARBA00022824"/>
    </source>
</evidence>